<proteinExistence type="predicted"/>
<evidence type="ECO:0000313" key="1">
    <source>
        <dbReference type="EMBL" id="KAH1047952.1"/>
    </source>
</evidence>
<gene>
    <name evidence="1" type="ORF">J1N35_038736</name>
</gene>
<sequence>MSPIRRVFTATSVKVKTRIVRCIFLSTCFGRKMDIGGTHFIFPKVSVELHLFYNSVYRLMGKLLWGQWEVPIEV</sequence>
<accession>A0A9D3UMG0</accession>
<protein>
    <submittedName>
        <fullName evidence="1">Uncharacterized protein</fullName>
    </submittedName>
</protein>
<dbReference type="Proteomes" id="UP000828251">
    <property type="component" value="Unassembled WGS sequence"/>
</dbReference>
<evidence type="ECO:0000313" key="2">
    <source>
        <dbReference type="Proteomes" id="UP000828251"/>
    </source>
</evidence>
<reference evidence="1 2" key="1">
    <citation type="journal article" date="2021" name="Plant Biotechnol. J.">
        <title>Multi-omics assisted identification of the key and species-specific regulatory components of drought-tolerant mechanisms in Gossypium stocksii.</title>
        <authorList>
            <person name="Yu D."/>
            <person name="Ke L."/>
            <person name="Zhang D."/>
            <person name="Wu Y."/>
            <person name="Sun Y."/>
            <person name="Mei J."/>
            <person name="Sun J."/>
            <person name="Sun Y."/>
        </authorList>
    </citation>
    <scope>NUCLEOTIDE SEQUENCE [LARGE SCALE GENOMIC DNA]</scope>
    <source>
        <strain evidence="2">cv. E1</strain>
        <tissue evidence="1">Leaf</tissue>
    </source>
</reference>
<keyword evidence="2" id="KW-1185">Reference proteome</keyword>
<dbReference type="EMBL" id="JAIQCV010000011">
    <property type="protein sequence ID" value="KAH1047952.1"/>
    <property type="molecule type" value="Genomic_DNA"/>
</dbReference>
<dbReference type="AlphaFoldDB" id="A0A9D3UMG0"/>
<name>A0A9D3UMG0_9ROSI</name>
<organism evidence="1 2">
    <name type="scientific">Gossypium stocksii</name>
    <dbReference type="NCBI Taxonomy" id="47602"/>
    <lineage>
        <taxon>Eukaryota</taxon>
        <taxon>Viridiplantae</taxon>
        <taxon>Streptophyta</taxon>
        <taxon>Embryophyta</taxon>
        <taxon>Tracheophyta</taxon>
        <taxon>Spermatophyta</taxon>
        <taxon>Magnoliopsida</taxon>
        <taxon>eudicotyledons</taxon>
        <taxon>Gunneridae</taxon>
        <taxon>Pentapetalae</taxon>
        <taxon>rosids</taxon>
        <taxon>malvids</taxon>
        <taxon>Malvales</taxon>
        <taxon>Malvaceae</taxon>
        <taxon>Malvoideae</taxon>
        <taxon>Gossypium</taxon>
    </lineage>
</organism>
<comment type="caution">
    <text evidence="1">The sequence shown here is derived from an EMBL/GenBank/DDBJ whole genome shotgun (WGS) entry which is preliminary data.</text>
</comment>